<sequence>MKRAHGKDVGYVKAWHAIQKGCVLLVVVTKDANNQIFPIAFGVADSENNESYEWYFRELRKAIGIRKDLMFLSDRHKAIANGIAKVFPECYHEFDDFMSQIAVVDKKTFNYLMEEPPGRWARSHYPRQLYDMLKTNIVESMNNVLRRARELPLLTMMDFIQEKLQSWFYERRTTAEGIFREISNWAEATLEEKIKPTFKFRVLPIDRLKFNVKEGGMEFIVDLDKRTCDCSKFQLDEIPCEHAIAAIGSIYQKTSAFCSTYYSRDFWLKTYGGQVNSIGDSTIWVIPDNVK</sequence>
<reference evidence="6" key="1">
    <citation type="journal article" date="2013" name="Genome Biol.">
        <title>Reference genomes and transcriptomes of Nicotiana sylvestris and Nicotiana tomentosiformis.</title>
        <authorList>
            <person name="Sierro N."/>
            <person name="Battey J.N."/>
            <person name="Ouadi S."/>
            <person name="Bovet L."/>
            <person name="Goepfert S."/>
            <person name="Bakaher N."/>
            <person name="Peitsch M.C."/>
            <person name="Ivanov N.V."/>
        </authorList>
    </citation>
    <scope>NUCLEOTIDE SEQUENCE [LARGE SCALE GENOMIC DNA]</scope>
</reference>
<dbReference type="AlphaFoldDB" id="A0A1U7UQQ2"/>
<name>A0A1U7UQQ2_NICSY</name>
<evidence type="ECO:0000313" key="7">
    <source>
        <dbReference type="RefSeq" id="XP_009758437.1"/>
    </source>
</evidence>
<evidence type="ECO:0000256" key="4">
    <source>
        <dbReference type="PROSITE-ProRule" id="PRU00325"/>
    </source>
</evidence>
<dbReference type="PANTHER" id="PTHR31973">
    <property type="entry name" value="POLYPROTEIN, PUTATIVE-RELATED"/>
    <property type="match status" value="1"/>
</dbReference>
<keyword evidence="2 4" id="KW-0863">Zinc-finger</keyword>
<protein>
    <submittedName>
        <fullName evidence="7">Uncharacterized protein LOC104211130</fullName>
    </submittedName>
</protein>
<dbReference type="Pfam" id="PF10551">
    <property type="entry name" value="MULE"/>
    <property type="match status" value="1"/>
</dbReference>
<keyword evidence="6" id="KW-1185">Reference proteome</keyword>
<dbReference type="InterPro" id="IPR006564">
    <property type="entry name" value="Znf_PMZ"/>
</dbReference>
<dbReference type="Proteomes" id="UP000189701">
    <property type="component" value="Unplaced"/>
</dbReference>
<reference evidence="7" key="2">
    <citation type="submission" date="2025-08" db="UniProtKB">
        <authorList>
            <consortium name="RefSeq"/>
        </authorList>
    </citation>
    <scope>IDENTIFICATION</scope>
    <source>
        <tissue evidence="7">Leaf</tissue>
    </source>
</reference>
<feature type="domain" description="SWIM-type" evidence="5">
    <location>
        <begin position="219"/>
        <end position="251"/>
    </location>
</feature>
<gene>
    <name evidence="7" type="primary">LOC104211130</name>
</gene>
<dbReference type="RefSeq" id="XP_009758437.1">
    <property type="nucleotide sequence ID" value="XM_009760135.1"/>
</dbReference>
<dbReference type="PROSITE" id="PS50966">
    <property type="entry name" value="ZF_SWIM"/>
    <property type="match status" value="1"/>
</dbReference>
<evidence type="ECO:0000313" key="6">
    <source>
        <dbReference type="Proteomes" id="UP000189701"/>
    </source>
</evidence>
<evidence type="ECO:0000256" key="2">
    <source>
        <dbReference type="ARBA" id="ARBA00022771"/>
    </source>
</evidence>
<dbReference type="GO" id="GO:0008270">
    <property type="term" value="F:zinc ion binding"/>
    <property type="evidence" value="ECO:0007669"/>
    <property type="project" value="UniProtKB-KW"/>
</dbReference>
<dbReference type="PANTHER" id="PTHR31973:SF195">
    <property type="entry name" value="MUDR FAMILY TRANSPOSASE"/>
    <property type="match status" value="1"/>
</dbReference>
<accession>A0A1U7UQQ2</accession>
<evidence type="ECO:0000256" key="1">
    <source>
        <dbReference type="ARBA" id="ARBA00022723"/>
    </source>
</evidence>
<dbReference type="SMART" id="SM00575">
    <property type="entry name" value="ZnF_PMZ"/>
    <property type="match status" value="1"/>
</dbReference>
<keyword evidence="1" id="KW-0479">Metal-binding</keyword>
<dbReference type="eggNOG" id="ENOG502RJNC">
    <property type="taxonomic scope" value="Eukaryota"/>
</dbReference>
<keyword evidence="3" id="KW-0862">Zinc</keyword>
<organism evidence="6 7">
    <name type="scientific">Nicotiana sylvestris</name>
    <name type="common">Wood tobacco</name>
    <name type="synonym">South American tobacco</name>
    <dbReference type="NCBI Taxonomy" id="4096"/>
    <lineage>
        <taxon>Eukaryota</taxon>
        <taxon>Viridiplantae</taxon>
        <taxon>Streptophyta</taxon>
        <taxon>Embryophyta</taxon>
        <taxon>Tracheophyta</taxon>
        <taxon>Spermatophyta</taxon>
        <taxon>Magnoliopsida</taxon>
        <taxon>eudicotyledons</taxon>
        <taxon>Gunneridae</taxon>
        <taxon>Pentapetalae</taxon>
        <taxon>asterids</taxon>
        <taxon>lamiids</taxon>
        <taxon>Solanales</taxon>
        <taxon>Solanaceae</taxon>
        <taxon>Nicotianoideae</taxon>
        <taxon>Nicotianeae</taxon>
        <taxon>Nicotiana</taxon>
    </lineage>
</organism>
<dbReference type="InterPro" id="IPR007527">
    <property type="entry name" value="Znf_SWIM"/>
</dbReference>
<evidence type="ECO:0000259" key="5">
    <source>
        <dbReference type="PROSITE" id="PS50966"/>
    </source>
</evidence>
<proteinExistence type="predicted"/>
<dbReference type="STRING" id="4096.A0A1U7UQQ2"/>
<dbReference type="InterPro" id="IPR018289">
    <property type="entry name" value="MULE_transposase_dom"/>
</dbReference>
<evidence type="ECO:0000256" key="3">
    <source>
        <dbReference type="ARBA" id="ARBA00022833"/>
    </source>
</evidence>
<dbReference type="Pfam" id="PF04434">
    <property type="entry name" value="SWIM"/>
    <property type="match status" value="1"/>
</dbReference>